<sequence>MTQATISIDDRIQFLDDLEIMEADFSNYAFVTSPDVNHFYDRLEARIAETGEDKWFFLVNLSGMRIDPSAWLVYAKRGKALNLAHSQGSVRFDASDETKRQIERDAKTERFDPNLFSNRDAALARIAEMPSKRRRKIVYDLSLTLDQIAERVRFLFDDQIMEADFSNLTFAHSGDVNAFYDFLEEAIKETGQKWYFLVNYESTNIYPEAWVSYAQRGKNLNADGSLGTVRFAPGSGTEELIRMRSEGQDSRPNIRNTRKEALERIAEMKSGQA</sequence>
<reference evidence="1 2" key="1">
    <citation type="submission" date="2024-09" db="EMBL/GenBank/DDBJ databases">
        <authorList>
            <person name="Sun Q."/>
            <person name="Mori K."/>
        </authorList>
    </citation>
    <scope>NUCLEOTIDE SEQUENCE [LARGE SCALE GENOMIC DNA]</scope>
    <source>
        <strain evidence="1 2">CECT 8726</strain>
    </source>
</reference>
<dbReference type="Proteomes" id="UP001589683">
    <property type="component" value="Unassembled WGS sequence"/>
</dbReference>
<dbReference type="RefSeq" id="WP_213890238.1">
    <property type="nucleotide sequence ID" value="NZ_JAGFNU010000009.1"/>
</dbReference>
<organism evidence="1 2">
    <name type="scientific">Pseudohalocynthiibacter aestuariivivens</name>
    <dbReference type="NCBI Taxonomy" id="1591409"/>
    <lineage>
        <taxon>Bacteria</taxon>
        <taxon>Pseudomonadati</taxon>
        <taxon>Pseudomonadota</taxon>
        <taxon>Alphaproteobacteria</taxon>
        <taxon>Rhodobacterales</taxon>
        <taxon>Paracoccaceae</taxon>
        <taxon>Pseudohalocynthiibacter</taxon>
    </lineage>
</organism>
<comment type="caution">
    <text evidence="1">The sequence shown here is derived from an EMBL/GenBank/DDBJ whole genome shotgun (WGS) entry which is preliminary data.</text>
</comment>
<evidence type="ECO:0000313" key="1">
    <source>
        <dbReference type="EMBL" id="MFB9231630.1"/>
    </source>
</evidence>
<accession>A0ABV5JDV3</accession>
<gene>
    <name evidence="1" type="ORF">ACFFUT_07505</name>
</gene>
<proteinExistence type="predicted"/>
<evidence type="ECO:0000313" key="2">
    <source>
        <dbReference type="Proteomes" id="UP001589683"/>
    </source>
</evidence>
<keyword evidence="2" id="KW-1185">Reference proteome</keyword>
<protein>
    <submittedName>
        <fullName evidence="1">Uncharacterized protein</fullName>
    </submittedName>
</protein>
<name>A0ABV5JDV3_9RHOB</name>
<dbReference type="EMBL" id="JBHMEA010000024">
    <property type="protein sequence ID" value="MFB9231630.1"/>
    <property type="molecule type" value="Genomic_DNA"/>
</dbReference>